<dbReference type="Gene3D" id="2.180.10.10">
    <property type="entry name" value="RHS repeat-associated core"/>
    <property type="match status" value="2"/>
</dbReference>
<gene>
    <name evidence="3" type="ORF">DRP53_04435</name>
</gene>
<organism evidence="3 4">
    <name type="scientific">candidate division WOR-3 bacterium</name>
    <dbReference type="NCBI Taxonomy" id="2052148"/>
    <lineage>
        <taxon>Bacteria</taxon>
        <taxon>Bacteria division WOR-3</taxon>
    </lineage>
</organism>
<accession>A0A660SIF9</accession>
<feature type="non-terminal residue" evidence="3">
    <location>
        <position position="1291"/>
    </location>
</feature>
<reference evidence="3 4" key="1">
    <citation type="submission" date="2018-06" db="EMBL/GenBank/DDBJ databases">
        <title>Extensive metabolic versatility and redundancy in microbially diverse, dynamic hydrothermal sediments.</title>
        <authorList>
            <person name="Dombrowski N."/>
            <person name="Teske A."/>
            <person name="Baker B.J."/>
        </authorList>
    </citation>
    <scope>NUCLEOTIDE SEQUENCE [LARGE SCALE GENOMIC DNA]</scope>
    <source>
        <strain evidence="3">B36_G15</strain>
    </source>
</reference>
<dbReference type="PANTHER" id="PTHR32305:SF15">
    <property type="entry name" value="PROTEIN RHSA-RELATED"/>
    <property type="match status" value="1"/>
</dbReference>
<feature type="domain" description="Teneurin-like YD-shell" evidence="2">
    <location>
        <begin position="722"/>
        <end position="931"/>
    </location>
</feature>
<proteinExistence type="predicted"/>
<name>A0A660SIF9_UNCW3</name>
<sequence length="1291" mass="150818">MEIIFFLLCNITAARLKEIAFPISIAGSLKLTESVPKGRVLWDSLTPSILTQATQIDSFPIGSKELGFLCSSEYDHPVFNPRHDYFNNRPEEYIDYYNGALHLVYTDLVLPGKGGLDLVIRREYSSKIFRWSTTSSEVPPPWNFRDSWIGRGWKLHMGRLSGLYRVIGHQGILLPQSIWIPGQEADLFWGNSLSETKYHTIFTDSTTPEFPWISETGRYFLYEWSRQFGDSIIRGISVFTPSGLEYFFSYRNICVDDRGPLCHFEIYVSFIRDANGNVIKIDYYPPPFNNMIKEITDTYGRKVIFEVDTTNVFLPVLKQIKVGDRIYRYEVSGDSCKRWLSSFTSPEGEVTKYEYGYRDSLLIKVHLPTGGEISYSYELQKFYIPYYNIKLGYYTPHYIFSWMIVSKAENNKVWKYHYHHPPPDTNFIYCEEIAPDSSIIKSYFFTYYYDINDSVRVYTPPELIGRLFKKEYYNPKKELIRKELVSYADSLGRINRFRLCYPFELYYAYPLNSDGIFLALPYASLSYDSSSAGIRGKAVVFGDATTRYDQYGNPLFIQDCGYNSGGLVFPVLRVRKDEYAWAEDPILKAYNHTGLKSKEEIYDAFGRRLKSKTEYDYYPTGRLKEDRRYDGSNFIRRNYGYDSDGNPKWFKDENGYITHYHYSFGVLDSVYDDLGLIMTRAIDPVYGLIMSQTDANGHRTSFEYDLNGRLTKIIPPITSPTNITYDLANRKITVVRGRDFHEHHYDPLGRWIYEKRILEDGVYTYNKVDYDWKGRVLREYEPSDHLPGGSDPHTEYRYDVLDRVLIRKDPDGETRYEYLGDVVKMTDPLGYLTEYHYDGLDRLVAVKDAISEWTYYDYDEPGNLIRVRMAGISDREYRYNQLSRLTFQRNPESGSVSFGYDPHGNMIEKIEADGKHYRYQYDHRHRLRKVSYLKPAGVGGHDEIVLTEYYYEGVNPPGDTFTYINPKNHLTCARDGDIYVYYLEYDDEERLKRKLIRFADLDTSFEVGYEYDRDGNLVGIHYPSGLELVQDVHPSGLVRSITVGDTLPILTQVNYNPALGPKRIEYANGIITLIPPDPRNRPDEIRIGNYLTLDYSYDSRGDIDKITTNGRIDRYHYDALDRLVRVDYGDGKWISYEYDRFGNMTTADGSFPQVNFYNRKYQDNRIVGFDYSPRGNLLYDSLHQYQYDHFNRLVSVDGKVGYRYNHAGKRMVKVFGDHQELSFYDEGLNILSEFYLSDTIKPWRDHIYLGRQVVATLDYLGLPGPMGMRLEERIDTLALFWQGFSWALGYN</sequence>
<comment type="caution">
    <text evidence="3">The sequence shown here is derived from an EMBL/GenBank/DDBJ whole genome shotgun (WGS) entry which is preliminary data.</text>
</comment>
<evidence type="ECO:0000313" key="3">
    <source>
        <dbReference type="EMBL" id="RKX70615.1"/>
    </source>
</evidence>
<dbReference type="Pfam" id="PF05593">
    <property type="entry name" value="RHS_repeat"/>
    <property type="match status" value="1"/>
</dbReference>
<keyword evidence="1" id="KW-0677">Repeat</keyword>
<evidence type="ECO:0000313" key="4">
    <source>
        <dbReference type="Proteomes" id="UP000268469"/>
    </source>
</evidence>
<evidence type="ECO:0000259" key="2">
    <source>
        <dbReference type="Pfam" id="PF25023"/>
    </source>
</evidence>
<dbReference type="PANTHER" id="PTHR32305">
    <property type="match status" value="1"/>
</dbReference>
<dbReference type="Proteomes" id="UP000268469">
    <property type="component" value="Unassembled WGS sequence"/>
</dbReference>
<dbReference type="InterPro" id="IPR031325">
    <property type="entry name" value="RHS_repeat"/>
</dbReference>
<dbReference type="InterPro" id="IPR056823">
    <property type="entry name" value="TEN-like_YD-shell"/>
</dbReference>
<dbReference type="InterPro" id="IPR050708">
    <property type="entry name" value="T6SS_VgrG/RHS"/>
</dbReference>
<evidence type="ECO:0000256" key="1">
    <source>
        <dbReference type="ARBA" id="ARBA00022737"/>
    </source>
</evidence>
<protein>
    <recommendedName>
        <fullName evidence="2">Teneurin-like YD-shell domain-containing protein</fullName>
    </recommendedName>
</protein>
<dbReference type="Pfam" id="PF25023">
    <property type="entry name" value="TEN_YD-shell"/>
    <property type="match status" value="1"/>
</dbReference>
<dbReference type="EMBL" id="QNBE01000033">
    <property type="protein sequence ID" value="RKX70615.1"/>
    <property type="molecule type" value="Genomic_DNA"/>
</dbReference>